<sequence length="103" mass="12011">MELKGIEYSINLFVEGVGLSIDKAFEKGSTKEEMTKIFLETFCDYCGGLNFYFPKKYAKDCQNAARDRLIRKEFNGKNHRELAVKYGISLHWIYKILKNKNSN</sequence>
<feature type="domain" description="Mor transcription activator" evidence="1">
    <location>
        <begin position="35"/>
        <end position="100"/>
    </location>
</feature>
<dbReference type="EMBL" id="FOBN01000016">
    <property type="protein sequence ID" value="SEM40592.1"/>
    <property type="molecule type" value="Genomic_DNA"/>
</dbReference>
<dbReference type="RefSeq" id="WP_090922238.1">
    <property type="nucleotide sequence ID" value="NZ_CP016180.1"/>
</dbReference>
<proteinExistence type="predicted"/>
<dbReference type="PANTHER" id="PTHR37812">
    <property type="entry name" value="MU-LIKE PROPHAGE FLUMU PROTEIN C"/>
    <property type="match status" value="1"/>
</dbReference>
<gene>
    <name evidence="2" type="ORF">SAMN05444853_11615</name>
</gene>
<dbReference type="STRING" id="97481.SAMN05444853_11615"/>
<dbReference type="Proteomes" id="UP000198883">
    <property type="component" value="Unassembled WGS sequence"/>
</dbReference>
<dbReference type="OrthoDB" id="8906055at2"/>
<organism evidence="2 3">
    <name type="scientific">Phocoenobacter skyensis</name>
    <dbReference type="NCBI Taxonomy" id="97481"/>
    <lineage>
        <taxon>Bacteria</taxon>
        <taxon>Pseudomonadati</taxon>
        <taxon>Pseudomonadota</taxon>
        <taxon>Gammaproteobacteria</taxon>
        <taxon>Pasteurellales</taxon>
        <taxon>Pasteurellaceae</taxon>
        <taxon>Phocoenobacter</taxon>
    </lineage>
</organism>
<dbReference type="Gene3D" id="1.10.10.60">
    <property type="entry name" value="Homeodomain-like"/>
    <property type="match status" value="1"/>
</dbReference>
<dbReference type="AlphaFoldDB" id="A0A1H7Y372"/>
<evidence type="ECO:0000259" key="1">
    <source>
        <dbReference type="Pfam" id="PF08765"/>
    </source>
</evidence>
<evidence type="ECO:0000313" key="3">
    <source>
        <dbReference type="Proteomes" id="UP000198883"/>
    </source>
</evidence>
<protein>
    <submittedName>
        <fullName evidence="2">Mor transcription activator family protein</fullName>
    </submittedName>
</protein>
<dbReference type="InterPro" id="IPR009057">
    <property type="entry name" value="Homeodomain-like_sf"/>
</dbReference>
<dbReference type="PANTHER" id="PTHR37812:SF1">
    <property type="entry name" value="MU-LIKE PROPHAGE FLUMU PROTEIN C"/>
    <property type="match status" value="1"/>
</dbReference>
<accession>A0A1H7Y372</accession>
<dbReference type="Pfam" id="PF08765">
    <property type="entry name" value="Mor"/>
    <property type="match status" value="1"/>
</dbReference>
<name>A0A1H7Y372_9PAST</name>
<dbReference type="InterPro" id="IPR052411">
    <property type="entry name" value="c-mor_Regulatory_Protein"/>
</dbReference>
<dbReference type="GeneID" id="83544252"/>
<evidence type="ECO:0000313" key="2">
    <source>
        <dbReference type="EMBL" id="SEM40592.1"/>
    </source>
</evidence>
<reference evidence="3" key="1">
    <citation type="submission" date="2016-10" db="EMBL/GenBank/DDBJ databases">
        <authorList>
            <person name="Varghese N."/>
            <person name="Submissions S."/>
        </authorList>
    </citation>
    <scope>NUCLEOTIDE SEQUENCE [LARGE SCALE GENOMIC DNA]</scope>
    <source>
        <strain evidence="3">DSM 24204</strain>
    </source>
</reference>
<dbReference type="SUPFAM" id="SSF46689">
    <property type="entry name" value="Homeodomain-like"/>
    <property type="match status" value="1"/>
</dbReference>
<dbReference type="InterPro" id="IPR014875">
    <property type="entry name" value="Mor_transcription_activator"/>
</dbReference>